<dbReference type="SUPFAM" id="SSF49265">
    <property type="entry name" value="Fibronectin type III"/>
    <property type="match status" value="1"/>
</dbReference>
<dbReference type="AlphaFoldDB" id="A0AAI9K281"/>
<proteinExistence type="predicted"/>
<dbReference type="PROSITE" id="PS50853">
    <property type="entry name" value="FN3"/>
    <property type="match status" value="1"/>
</dbReference>
<dbReference type="InterPro" id="IPR003961">
    <property type="entry name" value="FN3_dom"/>
</dbReference>
<dbReference type="EMBL" id="BLYL01000006">
    <property type="protein sequence ID" value="GFO94290.1"/>
    <property type="molecule type" value="Genomic_DNA"/>
</dbReference>
<feature type="domain" description="Fibronectin type-III" evidence="1">
    <location>
        <begin position="86"/>
        <end position="181"/>
    </location>
</feature>
<evidence type="ECO:0000313" key="3">
    <source>
        <dbReference type="Proteomes" id="UP000660047"/>
    </source>
</evidence>
<reference evidence="2" key="1">
    <citation type="submission" date="2020-06" db="EMBL/GenBank/DDBJ databases">
        <title>Characterization of fructooligosaccharide metabolism and fructooligosaccharide-degrading enzymes in human commensal butyrate producers.</title>
        <authorList>
            <person name="Tanno H."/>
            <person name="Fujii T."/>
            <person name="Hirano K."/>
            <person name="Maeno S."/>
            <person name="Tonozuka T."/>
            <person name="Sakamoto M."/>
            <person name="Ohkuma M."/>
            <person name="Tochio T."/>
            <person name="Endo A."/>
        </authorList>
    </citation>
    <scope>NUCLEOTIDE SEQUENCE</scope>
    <source>
        <strain evidence="2">JCM 31265</strain>
    </source>
</reference>
<dbReference type="Proteomes" id="UP000660047">
    <property type="component" value="Unassembled WGS sequence"/>
</dbReference>
<dbReference type="Gene3D" id="2.60.40.10">
    <property type="entry name" value="Immunoglobulins"/>
    <property type="match status" value="2"/>
</dbReference>
<organism evidence="2 3">
    <name type="scientific">Coprococcus eutactus</name>
    <dbReference type="NCBI Taxonomy" id="33043"/>
    <lineage>
        <taxon>Bacteria</taxon>
        <taxon>Bacillati</taxon>
        <taxon>Bacillota</taxon>
        <taxon>Clostridia</taxon>
        <taxon>Lachnospirales</taxon>
        <taxon>Lachnospiraceae</taxon>
        <taxon>Coprococcus</taxon>
    </lineage>
</organism>
<evidence type="ECO:0000259" key="1">
    <source>
        <dbReference type="PROSITE" id="PS50853"/>
    </source>
</evidence>
<protein>
    <recommendedName>
        <fullName evidence="1">Fibronectin type-III domain-containing protein</fullName>
    </recommendedName>
</protein>
<accession>A0AAI9K281</accession>
<gene>
    <name evidence="2" type="ORF">COEU31_13360</name>
</gene>
<dbReference type="InterPro" id="IPR013783">
    <property type="entry name" value="Ig-like_fold"/>
</dbReference>
<comment type="caution">
    <text evidence="2">The sequence shown here is derived from an EMBL/GenBank/DDBJ whole genome shotgun (WGS) entry which is preliminary data.</text>
</comment>
<sequence length="181" mass="20222">MHGDNIKNVRNFYMYLNNGAGGYIVYRKAGKGKYSKLAYIDKNTILSYTDKSAKNGTVYTYKIVACKTAGKTSYNAADSNQKTIMRITSSKVTKTTNKAGKKMTVKWSVNSKVGGYQIQYSVKSNFAKAKTVKVTGAKKSNVTIAKLAKKKYYVRVRSFKKVGKTTYYSAWSTTKNVVIKK</sequence>
<dbReference type="InterPro" id="IPR036116">
    <property type="entry name" value="FN3_sf"/>
</dbReference>
<evidence type="ECO:0000313" key="2">
    <source>
        <dbReference type="EMBL" id="GFO94290.1"/>
    </source>
</evidence>
<name>A0AAI9K281_9FIRM</name>